<gene>
    <name evidence="2" type="ORF">EYZ11_010836</name>
</gene>
<evidence type="ECO:0000313" key="2">
    <source>
        <dbReference type="EMBL" id="THC89720.1"/>
    </source>
</evidence>
<dbReference type="VEuPathDB" id="FungiDB:EYZ11_010836"/>
<name>A0A4S3J4E4_9EURO</name>
<reference evidence="2 3" key="1">
    <citation type="submission" date="2019-03" db="EMBL/GenBank/DDBJ databases">
        <title>The genome sequence of a newly discovered highly antifungal drug resistant Aspergillus species, Aspergillus tanneri NIH 1004.</title>
        <authorList>
            <person name="Mounaud S."/>
            <person name="Singh I."/>
            <person name="Joardar V."/>
            <person name="Pakala S."/>
            <person name="Pakala S."/>
            <person name="Venepally P."/>
            <person name="Hoover J."/>
            <person name="Nierman W."/>
            <person name="Chung J."/>
            <person name="Losada L."/>
        </authorList>
    </citation>
    <scope>NUCLEOTIDE SEQUENCE [LARGE SCALE GENOMIC DNA]</scope>
    <source>
        <strain evidence="2 3">NIH1004</strain>
    </source>
</reference>
<dbReference type="Proteomes" id="UP000308092">
    <property type="component" value="Unassembled WGS sequence"/>
</dbReference>
<proteinExistence type="predicted"/>
<dbReference type="EMBL" id="SOSA01000615">
    <property type="protein sequence ID" value="THC89720.1"/>
    <property type="molecule type" value="Genomic_DNA"/>
</dbReference>
<comment type="caution">
    <text evidence="2">The sequence shown here is derived from an EMBL/GenBank/DDBJ whole genome shotgun (WGS) entry which is preliminary data.</text>
</comment>
<feature type="region of interest" description="Disordered" evidence="1">
    <location>
        <begin position="1"/>
        <end position="24"/>
    </location>
</feature>
<accession>A0A4S3J4E4</accession>
<dbReference type="AlphaFoldDB" id="A0A4S3J4E4"/>
<organism evidence="2 3">
    <name type="scientific">Aspergillus tanneri</name>
    <dbReference type="NCBI Taxonomy" id="1220188"/>
    <lineage>
        <taxon>Eukaryota</taxon>
        <taxon>Fungi</taxon>
        <taxon>Dikarya</taxon>
        <taxon>Ascomycota</taxon>
        <taxon>Pezizomycotina</taxon>
        <taxon>Eurotiomycetes</taxon>
        <taxon>Eurotiomycetidae</taxon>
        <taxon>Eurotiales</taxon>
        <taxon>Aspergillaceae</taxon>
        <taxon>Aspergillus</taxon>
        <taxon>Aspergillus subgen. Circumdati</taxon>
    </lineage>
</organism>
<protein>
    <submittedName>
        <fullName evidence="2">Uncharacterized protein</fullName>
    </submittedName>
</protein>
<evidence type="ECO:0000313" key="3">
    <source>
        <dbReference type="Proteomes" id="UP000308092"/>
    </source>
</evidence>
<evidence type="ECO:0000256" key="1">
    <source>
        <dbReference type="SAM" id="MobiDB-lite"/>
    </source>
</evidence>
<keyword evidence="3" id="KW-1185">Reference proteome</keyword>
<sequence>MCPDFKAAPDDSCLEPQLGRRGGE</sequence>